<dbReference type="Proteomes" id="UP000193467">
    <property type="component" value="Unassembled WGS sequence"/>
</dbReference>
<comment type="caution">
    <text evidence="2">The sequence shown here is derived from an EMBL/GenBank/DDBJ whole genome shotgun (WGS) entry which is preliminary data.</text>
</comment>
<name>A0A1Y2EVK9_9BASI</name>
<proteinExistence type="predicted"/>
<protein>
    <submittedName>
        <fullName evidence="2">Uncharacterized protein</fullName>
    </submittedName>
</protein>
<gene>
    <name evidence="2" type="ORF">BCR35DRAFT_306113</name>
</gene>
<dbReference type="AlphaFoldDB" id="A0A1Y2EVK9"/>
<dbReference type="EMBL" id="MCGR01000037">
    <property type="protein sequence ID" value="ORY75623.1"/>
    <property type="molecule type" value="Genomic_DNA"/>
</dbReference>
<evidence type="ECO:0000313" key="3">
    <source>
        <dbReference type="Proteomes" id="UP000193467"/>
    </source>
</evidence>
<accession>A0A1Y2EVK9</accession>
<evidence type="ECO:0000313" key="2">
    <source>
        <dbReference type="EMBL" id="ORY75623.1"/>
    </source>
</evidence>
<feature type="region of interest" description="Disordered" evidence="1">
    <location>
        <begin position="168"/>
        <end position="220"/>
    </location>
</feature>
<dbReference type="InParanoid" id="A0A1Y2EVK9"/>
<reference evidence="2 3" key="1">
    <citation type="submission" date="2016-07" db="EMBL/GenBank/DDBJ databases">
        <title>Pervasive Adenine N6-methylation of Active Genes in Fungi.</title>
        <authorList>
            <consortium name="DOE Joint Genome Institute"/>
            <person name="Mondo S.J."/>
            <person name="Dannebaum R.O."/>
            <person name="Kuo R.C."/>
            <person name="Labutti K."/>
            <person name="Haridas S."/>
            <person name="Kuo A."/>
            <person name="Salamov A."/>
            <person name="Ahrendt S.R."/>
            <person name="Lipzen A."/>
            <person name="Sullivan W."/>
            <person name="Andreopoulos W.B."/>
            <person name="Clum A."/>
            <person name="Lindquist E."/>
            <person name="Daum C."/>
            <person name="Ramamoorthy G.K."/>
            <person name="Gryganskyi A."/>
            <person name="Culley D."/>
            <person name="Magnuson J.K."/>
            <person name="James T.Y."/>
            <person name="O'Malley M.A."/>
            <person name="Stajich J.E."/>
            <person name="Spatafora J.W."/>
            <person name="Visel A."/>
            <person name="Grigoriev I.V."/>
        </authorList>
    </citation>
    <scope>NUCLEOTIDE SEQUENCE [LARGE SCALE GENOMIC DNA]</scope>
    <source>
        <strain evidence="2 3">62-1032</strain>
    </source>
</reference>
<keyword evidence="3" id="KW-1185">Reference proteome</keyword>
<evidence type="ECO:0000256" key="1">
    <source>
        <dbReference type="SAM" id="MobiDB-lite"/>
    </source>
</evidence>
<organism evidence="2 3">
    <name type="scientific">Leucosporidium creatinivorum</name>
    <dbReference type="NCBI Taxonomy" id="106004"/>
    <lineage>
        <taxon>Eukaryota</taxon>
        <taxon>Fungi</taxon>
        <taxon>Dikarya</taxon>
        <taxon>Basidiomycota</taxon>
        <taxon>Pucciniomycotina</taxon>
        <taxon>Microbotryomycetes</taxon>
        <taxon>Leucosporidiales</taxon>
        <taxon>Leucosporidium</taxon>
    </lineage>
</organism>
<sequence>MAHHLEESFWRHLEQLERQVLQRGDPPAIDWRPVARPNFEWTEVFAHFVAPSASTQRAALLGHAVQQASTYVARLLVSWVPDVNTISETTRRSMVEAMTVLRMDAHGSAGFREQASALHGSGGSMDYGHANAHMAYTEGLRILNPAFEQLRNADPSGNFQRIQQTLGYAPPPPNHRSESRSGTFDHGYAHVGAGGQHPFSLPPGHYQSLGRHHHHQAQDRASVYWPVSRASRASAMTNEAAGGDATDAQGA</sequence>